<reference key="2">
    <citation type="submission" date="2011-10" db="EMBL/GenBank/DDBJ databases">
        <title>The genome and transcriptome sequence of Clonorchis sinensis provide insights into the carcinogenic liver fluke.</title>
        <authorList>
            <person name="Wang X."/>
            <person name="Huang Y."/>
            <person name="Chen W."/>
            <person name="Liu H."/>
            <person name="Guo L."/>
            <person name="Chen Y."/>
            <person name="Luo F."/>
            <person name="Zhou W."/>
            <person name="Sun J."/>
            <person name="Mao Q."/>
            <person name="Liang P."/>
            <person name="Zhou C."/>
            <person name="Tian Y."/>
            <person name="Men J."/>
            <person name="Lv X."/>
            <person name="Huang L."/>
            <person name="Zhou J."/>
            <person name="Hu Y."/>
            <person name="Li R."/>
            <person name="Zhang F."/>
            <person name="Lei H."/>
            <person name="Li X."/>
            <person name="Hu X."/>
            <person name="Liang C."/>
            <person name="Xu J."/>
            <person name="Wu Z."/>
            <person name="Yu X."/>
        </authorList>
    </citation>
    <scope>NUCLEOTIDE SEQUENCE</scope>
    <source>
        <strain>Henan</strain>
    </source>
</reference>
<keyword evidence="2" id="KW-1185">Reference proteome</keyword>
<evidence type="ECO:0000313" key="2">
    <source>
        <dbReference type="Proteomes" id="UP000008909"/>
    </source>
</evidence>
<sequence length="108" mass="11831">MNCTNTNKLMPHRPSRGAISRFALISAYNRTESLPNAPPSDVNAYWDEITTSLHSAGNFACGTAPPGARKHWISDRTVALLKSRSNIPAGPEHNPVRGIIRRQVKLSV</sequence>
<organism evidence="1 2">
    <name type="scientific">Clonorchis sinensis</name>
    <name type="common">Chinese liver fluke</name>
    <dbReference type="NCBI Taxonomy" id="79923"/>
    <lineage>
        <taxon>Eukaryota</taxon>
        <taxon>Metazoa</taxon>
        <taxon>Spiralia</taxon>
        <taxon>Lophotrochozoa</taxon>
        <taxon>Platyhelminthes</taxon>
        <taxon>Trematoda</taxon>
        <taxon>Digenea</taxon>
        <taxon>Opisthorchiida</taxon>
        <taxon>Opisthorchiata</taxon>
        <taxon>Opisthorchiidae</taxon>
        <taxon>Clonorchis</taxon>
    </lineage>
</organism>
<dbReference type="AlphaFoldDB" id="G7YXC1"/>
<reference evidence="1" key="1">
    <citation type="journal article" date="2011" name="Genome Biol.">
        <title>The draft genome of the carcinogenic human liver fluke Clonorchis sinensis.</title>
        <authorList>
            <person name="Wang X."/>
            <person name="Chen W."/>
            <person name="Huang Y."/>
            <person name="Sun J."/>
            <person name="Men J."/>
            <person name="Liu H."/>
            <person name="Luo F."/>
            <person name="Guo L."/>
            <person name="Lv X."/>
            <person name="Deng C."/>
            <person name="Zhou C."/>
            <person name="Fan Y."/>
            <person name="Li X."/>
            <person name="Huang L."/>
            <person name="Hu Y."/>
            <person name="Liang C."/>
            <person name="Hu X."/>
            <person name="Xu J."/>
            <person name="Yu X."/>
        </authorList>
    </citation>
    <scope>NUCLEOTIDE SEQUENCE [LARGE SCALE GENOMIC DNA]</scope>
    <source>
        <strain evidence="1">Henan</strain>
    </source>
</reference>
<dbReference type="EMBL" id="DF144884">
    <property type="protein sequence ID" value="GAA57601.1"/>
    <property type="molecule type" value="Genomic_DNA"/>
</dbReference>
<evidence type="ECO:0000313" key="1">
    <source>
        <dbReference type="EMBL" id="GAA57601.1"/>
    </source>
</evidence>
<gene>
    <name evidence="1" type="ORF">CLF_112956</name>
</gene>
<protein>
    <recommendedName>
        <fullName evidence="3">ATP-binding cassette transporter</fullName>
    </recommendedName>
</protein>
<dbReference type="Proteomes" id="UP000008909">
    <property type="component" value="Unassembled WGS sequence"/>
</dbReference>
<accession>G7YXC1</accession>
<proteinExistence type="predicted"/>
<evidence type="ECO:0008006" key="3">
    <source>
        <dbReference type="Google" id="ProtNLM"/>
    </source>
</evidence>
<name>G7YXC1_CLOSI</name>